<gene>
    <name evidence="1" type="ORF">SAMN04490185_2155</name>
</gene>
<dbReference type="AlphaFoldDB" id="A0A1H4VLG5"/>
<dbReference type="RefSeq" id="WP_074873973.1">
    <property type="nucleotide sequence ID" value="NZ_FNTF01000002.1"/>
</dbReference>
<accession>A0A1H4VLG5</accession>
<evidence type="ECO:0000313" key="2">
    <source>
        <dbReference type="Proteomes" id="UP000183114"/>
    </source>
</evidence>
<reference evidence="1 2" key="1">
    <citation type="submission" date="2016-10" db="EMBL/GenBank/DDBJ databases">
        <authorList>
            <person name="de Groot N.N."/>
        </authorList>
    </citation>
    <scope>NUCLEOTIDE SEQUENCE [LARGE SCALE GENOMIC DNA]</scope>
    <source>
        <strain evidence="1 2">BS3655</strain>
    </source>
</reference>
<organism evidence="1 2">
    <name type="scientific">Pseudomonas frederiksbergensis</name>
    <dbReference type="NCBI Taxonomy" id="104087"/>
    <lineage>
        <taxon>Bacteria</taxon>
        <taxon>Pseudomonadati</taxon>
        <taxon>Pseudomonadota</taxon>
        <taxon>Gammaproteobacteria</taxon>
        <taxon>Pseudomonadales</taxon>
        <taxon>Pseudomonadaceae</taxon>
        <taxon>Pseudomonas</taxon>
    </lineage>
</organism>
<proteinExistence type="predicted"/>
<dbReference type="EMBL" id="FNTF01000002">
    <property type="protein sequence ID" value="SEC81857.1"/>
    <property type="molecule type" value="Genomic_DNA"/>
</dbReference>
<sequence>MLKVVERESTASLRERMDSAGCVFKFVVLSPESEIEAGESMHRQALIALHEMLMTEAMEWHENLIKDPKYEDYPEPLISWDLENAIATPLSRDEVRHLTSTDKDDIFERLALYACFVNPPYRARFKGGETEAQSVFLKWCELLGLSEIDDVSVVNWVERLNTGLHGDDDTIERVESWSNYFDAGLEWWGVWCLTIWNPKRRTISTLIASTTD</sequence>
<name>A0A1H4VLG5_9PSED</name>
<dbReference type="Proteomes" id="UP000183114">
    <property type="component" value="Unassembled WGS sequence"/>
</dbReference>
<protein>
    <submittedName>
        <fullName evidence="1">Uncharacterized protein</fullName>
    </submittedName>
</protein>
<evidence type="ECO:0000313" key="1">
    <source>
        <dbReference type="EMBL" id="SEC81857.1"/>
    </source>
</evidence>